<evidence type="ECO:0000313" key="3">
    <source>
        <dbReference type="Proteomes" id="UP000502345"/>
    </source>
</evidence>
<reference evidence="2 3" key="1">
    <citation type="submission" date="2020-03" db="EMBL/GenBank/DDBJ databases">
        <title>Screen low temperature-resistant strains for efficient degradation of petroleum hydrocarbons under the low temperature.</title>
        <authorList>
            <person name="Wang Y."/>
            <person name="Chen J."/>
        </authorList>
    </citation>
    <scope>NUCLEOTIDE SEQUENCE [LARGE SCALE GENOMIC DNA]</scope>
    <source>
        <strain evidence="2 3">KB1</strain>
    </source>
</reference>
<evidence type="ECO:0000313" key="2">
    <source>
        <dbReference type="EMBL" id="QIP41993.1"/>
    </source>
</evidence>
<sequence>MLTGGASAWICARSTVEVPTPGSKRDRKTVATTVPTTATPRTPPNSLTTLLIELAIAACWGATDDIDAVVAGAMTSPIPAPTSAMIAARTPNGAYLPAAIDKTNSPTDMTARPPAIELRTPSRPTTRSLLEATAAITSANGTAPTPATNGP</sequence>
<dbReference type="EMBL" id="CP050124">
    <property type="protein sequence ID" value="QIP41993.1"/>
    <property type="molecule type" value="Genomic_DNA"/>
</dbReference>
<evidence type="ECO:0000256" key="1">
    <source>
        <dbReference type="SAM" id="MobiDB-lite"/>
    </source>
</evidence>
<feature type="region of interest" description="Disordered" evidence="1">
    <location>
        <begin position="20"/>
        <end position="45"/>
    </location>
</feature>
<accession>A0A6G9CY64</accession>
<proteinExistence type="predicted"/>
<name>A0A6G9CY64_RHOER</name>
<organism evidence="2 3">
    <name type="scientific">Rhodococcus erythropolis</name>
    <name type="common">Arthrobacter picolinophilus</name>
    <dbReference type="NCBI Taxonomy" id="1833"/>
    <lineage>
        <taxon>Bacteria</taxon>
        <taxon>Bacillati</taxon>
        <taxon>Actinomycetota</taxon>
        <taxon>Actinomycetes</taxon>
        <taxon>Mycobacteriales</taxon>
        <taxon>Nocardiaceae</taxon>
        <taxon>Rhodococcus</taxon>
        <taxon>Rhodococcus erythropolis group</taxon>
    </lineage>
</organism>
<gene>
    <name evidence="2" type="ORF">G9444_4750</name>
</gene>
<feature type="compositionally biased region" description="Low complexity" evidence="1">
    <location>
        <begin position="30"/>
        <end position="40"/>
    </location>
</feature>
<dbReference type="AlphaFoldDB" id="A0A6G9CY64"/>
<feature type="region of interest" description="Disordered" evidence="1">
    <location>
        <begin position="98"/>
        <end position="126"/>
    </location>
</feature>
<dbReference type="Proteomes" id="UP000502345">
    <property type="component" value="Chromosome"/>
</dbReference>
<protein>
    <submittedName>
        <fullName evidence="2">Uncharacterized protein</fullName>
    </submittedName>
</protein>